<evidence type="ECO:0000256" key="3">
    <source>
        <dbReference type="ARBA" id="ARBA00022840"/>
    </source>
</evidence>
<dbReference type="AlphaFoldDB" id="A0A840IEM2"/>
<keyword evidence="2" id="KW-0547">Nucleotide-binding</keyword>
<dbReference type="InterPro" id="IPR017871">
    <property type="entry name" value="ABC_transporter-like_CS"/>
</dbReference>
<evidence type="ECO:0000313" key="7">
    <source>
        <dbReference type="Proteomes" id="UP000585272"/>
    </source>
</evidence>
<evidence type="ECO:0000256" key="1">
    <source>
        <dbReference type="ARBA" id="ARBA00022448"/>
    </source>
</evidence>
<dbReference type="Gene3D" id="3.40.50.300">
    <property type="entry name" value="P-loop containing nucleotide triphosphate hydrolases"/>
    <property type="match status" value="1"/>
</dbReference>
<dbReference type="EMBL" id="JACHNU010000002">
    <property type="protein sequence ID" value="MBB4662681.1"/>
    <property type="molecule type" value="Genomic_DNA"/>
</dbReference>
<dbReference type="GO" id="GO:0016887">
    <property type="term" value="F:ATP hydrolysis activity"/>
    <property type="evidence" value="ECO:0007669"/>
    <property type="project" value="InterPro"/>
</dbReference>
<dbReference type="Pfam" id="PF00005">
    <property type="entry name" value="ABC_tran"/>
    <property type="match status" value="1"/>
</dbReference>
<reference evidence="6 7" key="1">
    <citation type="submission" date="2020-08" db="EMBL/GenBank/DDBJ databases">
        <title>Genomic Encyclopedia of Archaeal and Bacterial Type Strains, Phase II (KMG-II): from individual species to whole genera.</title>
        <authorList>
            <person name="Goeker M."/>
        </authorList>
    </citation>
    <scope>NUCLEOTIDE SEQUENCE [LARGE SCALE GENOMIC DNA]</scope>
    <source>
        <strain evidence="6 7">DSM 23288</strain>
    </source>
</reference>
<accession>A0A840IEM2</accession>
<evidence type="ECO:0000256" key="4">
    <source>
        <dbReference type="SAM" id="MobiDB-lite"/>
    </source>
</evidence>
<dbReference type="RefSeq" id="WP_183342041.1">
    <property type="nucleotide sequence ID" value="NZ_JACHNU010000002.1"/>
</dbReference>
<evidence type="ECO:0000256" key="2">
    <source>
        <dbReference type="ARBA" id="ARBA00022741"/>
    </source>
</evidence>
<dbReference type="Proteomes" id="UP000585272">
    <property type="component" value="Unassembled WGS sequence"/>
</dbReference>
<feature type="compositionally biased region" description="Basic and acidic residues" evidence="4">
    <location>
        <begin position="1"/>
        <end position="30"/>
    </location>
</feature>
<evidence type="ECO:0000313" key="6">
    <source>
        <dbReference type="EMBL" id="MBB4662681.1"/>
    </source>
</evidence>
<feature type="compositionally biased region" description="Acidic residues" evidence="4">
    <location>
        <begin position="31"/>
        <end position="44"/>
    </location>
</feature>
<sequence length="340" mass="37845">MSRSDSDKDRLDEERLADERDPLGGEILDHDEPDVLDEFDDQPGELELYEREERAEPRVSVVSEGAPAPAADDEDEFRWHTEARHAVEGVEDAVEFVDVHKAFGRNRVLRGLNLGIPEGRISMILGPSGTGKSVCIKHMVGLLYPDQGDILVHGESVPNMVDDDLFEMRKKFGVLFQDGALFGSMNLYDNVAFPLRQHTDKGEDEIYEIVNRRLKEVGLAGSHDKMPNELSGGMRKRAGFARALVLDPEIVLFDEPDSGLDPVRTALLCELIKEVHAENGGAYVVITHDIASARRVAEFIAVLWRGRIVESGPARDLFESENPFVRQFLSGESQGPLGME</sequence>
<dbReference type="SMART" id="SM00382">
    <property type="entry name" value="AAA"/>
    <property type="match status" value="1"/>
</dbReference>
<dbReference type="InterPro" id="IPR003439">
    <property type="entry name" value="ABC_transporter-like_ATP-bd"/>
</dbReference>
<proteinExistence type="predicted"/>
<feature type="compositionally biased region" description="Basic and acidic residues" evidence="4">
    <location>
        <begin position="48"/>
        <end position="57"/>
    </location>
</feature>
<gene>
    <name evidence="6" type="ORF">BDZ31_002267</name>
</gene>
<keyword evidence="1" id="KW-0813">Transport</keyword>
<keyword evidence="3 6" id="KW-0067">ATP-binding</keyword>
<dbReference type="PROSITE" id="PS50893">
    <property type="entry name" value="ABC_TRANSPORTER_2"/>
    <property type="match status" value="1"/>
</dbReference>
<dbReference type="CDD" id="cd03261">
    <property type="entry name" value="ABC_Org_Solvent_Resistant"/>
    <property type="match status" value="1"/>
</dbReference>
<comment type="caution">
    <text evidence="6">The sequence shown here is derived from an EMBL/GenBank/DDBJ whole genome shotgun (WGS) entry which is preliminary data.</text>
</comment>
<name>A0A840IEM2_9ACTN</name>
<dbReference type="SUPFAM" id="SSF52540">
    <property type="entry name" value="P-loop containing nucleoside triphosphate hydrolases"/>
    <property type="match status" value="1"/>
</dbReference>
<dbReference type="PROSITE" id="PS00211">
    <property type="entry name" value="ABC_TRANSPORTER_1"/>
    <property type="match status" value="1"/>
</dbReference>
<dbReference type="GO" id="GO:0005524">
    <property type="term" value="F:ATP binding"/>
    <property type="evidence" value="ECO:0007669"/>
    <property type="project" value="UniProtKB-KW"/>
</dbReference>
<dbReference type="InterPro" id="IPR003593">
    <property type="entry name" value="AAA+_ATPase"/>
</dbReference>
<dbReference type="PANTHER" id="PTHR43023:SF6">
    <property type="entry name" value="INTERMEMBRANE PHOSPHOLIPID TRANSPORT SYSTEM ATP-BINDING PROTEIN MLAF"/>
    <property type="match status" value="1"/>
</dbReference>
<keyword evidence="7" id="KW-1185">Reference proteome</keyword>
<dbReference type="InterPro" id="IPR027417">
    <property type="entry name" value="P-loop_NTPase"/>
</dbReference>
<protein>
    <submittedName>
        <fullName evidence="6">Phospholipid/cholesterol/gamma-HCH transport system ATP-binding protein</fullName>
    </submittedName>
</protein>
<evidence type="ECO:0000259" key="5">
    <source>
        <dbReference type="PROSITE" id="PS50893"/>
    </source>
</evidence>
<organism evidence="6 7">
    <name type="scientific">Conexibacter arvalis</name>
    <dbReference type="NCBI Taxonomy" id="912552"/>
    <lineage>
        <taxon>Bacteria</taxon>
        <taxon>Bacillati</taxon>
        <taxon>Actinomycetota</taxon>
        <taxon>Thermoleophilia</taxon>
        <taxon>Solirubrobacterales</taxon>
        <taxon>Conexibacteraceae</taxon>
        <taxon>Conexibacter</taxon>
    </lineage>
</organism>
<dbReference type="PANTHER" id="PTHR43023">
    <property type="entry name" value="PROTEIN TRIGALACTOSYLDIACYLGLYCEROL 3, CHLOROPLASTIC"/>
    <property type="match status" value="1"/>
</dbReference>
<feature type="domain" description="ABC transporter" evidence="5">
    <location>
        <begin position="94"/>
        <end position="330"/>
    </location>
</feature>
<feature type="region of interest" description="Disordered" evidence="4">
    <location>
        <begin position="1"/>
        <end position="75"/>
    </location>
</feature>